<dbReference type="InterPro" id="IPR000700">
    <property type="entry name" value="PAS-assoc_C"/>
</dbReference>
<feature type="domain" description="EAL" evidence="4">
    <location>
        <begin position="413"/>
        <end position="664"/>
    </location>
</feature>
<keyword evidence="1" id="KW-0175">Coiled coil</keyword>
<dbReference type="PROSITE" id="PS50112">
    <property type="entry name" value="PAS"/>
    <property type="match status" value="1"/>
</dbReference>
<feature type="coiled-coil region" evidence="1">
    <location>
        <begin position="250"/>
        <end position="277"/>
    </location>
</feature>
<dbReference type="Gene3D" id="3.30.450.20">
    <property type="entry name" value="PAS domain"/>
    <property type="match status" value="2"/>
</dbReference>
<evidence type="ECO:0000313" key="7">
    <source>
        <dbReference type="Proteomes" id="UP000321555"/>
    </source>
</evidence>
<dbReference type="KEGG" id="bda:FSZ17_08865"/>
<dbReference type="InterPro" id="IPR000160">
    <property type="entry name" value="GGDEF_dom"/>
</dbReference>
<dbReference type="SUPFAM" id="SSF55073">
    <property type="entry name" value="Nucleotide cyclase"/>
    <property type="match status" value="1"/>
</dbReference>
<dbReference type="InterPro" id="IPR052155">
    <property type="entry name" value="Biofilm_reg_signaling"/>
</dbReference>
<dbReference type="SMART" id="SM00086">
    <property type="entry name" value="PAC"/>
    <property type="match status" value="2"/>
</dbReference>
<evidence type="ECO:0000313" key="6">
    <source>
        <dbReference type="EMBL" id="QED50067.1"/>
    </source>
</evidence>
<dbReference type="Proteomes" id="UP000321555">
    <property type="component" value="Chromosome"/>
</dbReference>
<dbReference type="InterPro" id="IPR029787">
    <property type="entry name" value="Nucleotide_cyclase"/>
</dbReference>
<dbReference type="GO" id="GO:0006355">
    <property type="term" value="P:regulation of DNA-templated transcription"/>
    <property type="evidence" value="ECO:0007669"/>
    <property type="project" value="InterPro"/>
</dbReference>
<sequence length="664" mass="75520">MVFIMKVEAGKKFSYLFANEPGLKHANLTFDFIGKTLEEVLPFEIAYPLQKEYEKIIESKETVKFFDEISLPDGSKIVGESFLTPVLNENNEVHYVVSVTRDITSTLIEKKRLMESEQKFRSIVDHNLDGILTVSLKGIILEVNPAASIFTGFTGKQLTNRSIFDLIPDQEVEDFKELFLKTKYGFPSESLDCRFTHRKGNNITIHVKTAPIVINSEIVGIYVIIRDISEQSKNAETIKFMAFHDQLTGLLNRRALLRDLEDNISEAKNAKREFALLSIDLDRFKYLNDTLGHILGDKILIKVAERLSEISPNNCTAYRQGGDEFIILLPETDRQKASRFARNILLKFSSSFYLSSQEYYISPSIGISMFPNDGRDAETLIKNADEALFRVKEKGKAHFQFYRSDMNSIFKNVVELETLLRKAIEREELSLHYQPQVDLTTRKINSFEALLRWNNTTIGNIPPSDFIPLAEDTGLIIPIGNWVIDTACKQIRDWSEKGTEEYRIAINISPKQFQQHSLLSIIQQSIEKHCIKPNLLEIEITEGAMQDTKDTAPILSGLKELGVSISVDDFGTGYSSLNYLKKFPIDVLKIDQSFVRDILSNEKDAAITTTIIHLGKSLGMEVIAEGVETEEQAKFLRTANCFKAQGFLYSKPLPAKEIEKNYIR</sequence>
<organism evidence="6 7">
    <name type="scientific">Cytobacillus dafuensis</name>
    <name type="common">Bacillus dafuensis</name>
    <dbReference type="NCBI Taxonomy" id="1742359"/>
    <lineage>
        <taxon>Bacteria</taxon>
        <taxon>Bacillati</taxon>
        <taxon>Bacillota</taxon>
        <taxon>Bacilli</taxon>
        <taxon>Bacillales</taxon>
        <taxon>Bacillaceae</taxon>
        <taxon>Cytobacillus</taxon>
    </lineage>
</organism>
<proteinExistence type="predicted"/>
<evidence type="ECO:0000259" key="2">
    <source>
        <dbReference type="PROSITE" id="PS50112"/>
    </source>
</evidence>
<evidence type="ECO:0000259" key="4">
    <source>
        <dbReference type="PROSITE" id="PS50883"/>
    </source>
</evidence>
<dbReference type="Pfam" id="PF00563">
    <property type="entry name" value="EAL"/>
    <property type="match status" value="1"/>
</dbReference>
<dbReference type="SUPFAM" id="SSF141868">
    <property type="entry name" value="EAL domain-like"/>
    <property type="match status" value="1"/>
</dbReference>
<dbReference type="PROSITE" id="PS50887">
    <property type="entry name" value="GGDEF"/>
    <property type="match status" value="1"/>
</dbReference>
<dbReference type="Pfam" id="PF00990">
    <property type="entry name" value="GGDEF"/>
    <property type="match status" value="1"/>
</dbReference>
<dbReference type="FunFam" id="3.20.20.450:FF:000001">
    <property type="entry name" value="Cyclic di-GMP phosphodiesterase yahA"/>
    <property type="match status" value="1"/>
</dbReference>
<dbReference type="InterPro" id="IPR035919">
    <property type="entry name" value="EAL_sf"/>
</dbReference>
<feature type="domain" description="PAS" evidence="2">
    <location>
        <begin position="116"/>
        <end position="179"/>
    </location>
</feature>
<dbReference type="PROSITE" id="PS50113">
    <property type="entry name" value="PAC"/>
    <property type="match status" value="1"/>
</dbReference>
<evidence type="ECO:0000256" key="1">
    <source>
        <dbReference type="SAM" id="Coils"/>
    </source>
</evidence>
<dbReference type="InterPro" id="IPR000014">
    <property type="entry name" value="PAS"/>
</dbReference>
<evidence type="ECO:0000259" key="5">
    <source>
        <dbReference type="PROSITE" id="PS50887"/>
    </source>
</evidence>
<reference evidence="7" key="1">
    <citation type="submission" date="2019-08" db="EMBL/GenBank/DDBJ databases">
        <authorList>
            <person name="Zheng X."/>
        </authorList>
    </citation>
    <scope>NUCLEOTIDE SEQUENCE [LARGE SCALE GENOMIC DNA]</scope>
    <source>
        <strain evidence="7">FJAT-25496</strain>
    </source>
</reference>
<evidence type="ECO:0000259" key="3">
    <source>
        <dbReference type="PROSITE" id="PS50113"/>
    </source>
</evidence>
<dbReference type="InterPro" id="IPR013767">
    <property type="entry name" value="PAS_fold"/>
</dbReference>
<dbReference type="NCBIfam" id="TIGR00254">
    <property type="entry name" value="GGDEF"/>
    <property type="match status" value="1"/>
</dbReference>
<dbReference type="Pfam" id="PF08448">
    <property type="entry name" value="PAS_4"/>
    <property type="match status" value="1"/>
</dbReference>
<dbReference type="InterPro" id="IPR035965">
    <property type="entry name" value="PAS-like_dom_sf"/>
</dbReference>
<dbReference type="SMART" id="SM00267">
    <property type="entry name" value="GGDEF"/>
    <property type="match status" value="1"/>
</dbReference>
<gene>
    <name evidence="6" type="ORF">FSZ17_08865</name>
</gene>
<dbReference type="SUPFAM" id="SSF55785">
    <property type="entry name" value="PYP-like sensor domain (PAS domain)"/>
    <property type="match status" value="2"/>
</dbReference>
<dbReference type="PROSITE" id="PS50883">
    <property type="entry name" value="EAL"/>
    <property type="match status" value="1"/>
</dbReference>
<dbReference type="AlphaFoldDB" id="A0A5B8ZB79"/>
<dbReference type="EMBL" id="CP042593">
    <property type="protein sequence ID" value="QED50067.1"/>
    <property type="molecule type" value="Genomic_DNA"/>
</dbReference>
<feature type="domain" description="GGDEF" evidence="5">
    <location>
        <begin position="272"/>
        <end position="404"/>
    </location>
</feature>
<dbReference type="PANTHER" id="PTHR44757">
    <property type="entry name" value="DIGUANYLATE CYCLASE DGCP"/>
    <property type="match status" value="1"/>
</dbReference>
<name>A0A5B8ZB79_CYTDA</name>
<dbReference type="CDD" id="cd01949">
    <property type="entry name" value="GGDEF"/>
    <property type="match status" value="1"/>
</dbReference>
<dbReference type="InterPro" id="IPR043128">
    <property type="entry name" value="Rev_trsase/Diguanyl_cyclase"/>
</dbReference>
<dbReference type="FunFam" id="3.30.70.270:FF:000001">
    <property type="entry name" value="Diguanylate cyclase domain protein"/>
    <property type="match status" value="1"/>
</dbReference>
<dbReference type="InterPro" id="IPR001633">
    <property type="entry name" value="EAL_dom"/>
</dbReference>
<feature type="domain" description="PAC" evidence="3">
    <location>
        <begin position="59"/>
        <end position="115"/>
    </location>
</feature>
<dbReference type="STRING" id="1742359.GCA_001439625_03687"/>
<dbReference type="OrthoDB" id="9759607at2"/>
<dbReference type="PANTHER" id="PTHR44757:SF2">
    <property type="entry name" value="BIOFILM ARCHITECTURE MAINTENANCE PROTEIN MBAA"/>
    <property type="match status" value="1"/>
</dbReference>
<dbReference type="NCBIfam" id="TIGR00229">
    <property type="entry name" value="sensory_box"/>
    <property type="match status" value="1"/>
</dbReference>
<dbReference type="Pfam" id="PF00989">
    <property type="entry name" value="PAS"/>
    <property type="match status" value="1"/>
</dbReference>
<dbReference type="SMART" id="SM00052">
    <property type="entry name" value="EAL"/>
    <property type="match status" value="1"/>
</dbReference>
<accession>A0A5B8ZB79</accession>
<dbReference type="Gene3D" id="3.30.70.270">
    <property type="match status" value="1"/>
</dbReference>
<dbReference type="SMART" id="SM00091">
    <property type="entry name" value="PAS"/>
    <property type="match status" value="1"/>
</dbReference>
<dbReference type="Gene3D" id="3.20.20.450">
    <property type="entry name" value="EAL domain"/>
    <property type="match status" value="1"/>
</dbReference>
<keyword evidence="7" id="KW-1185">Reference proteome</keyword>
<dbReference type="InterPro" id="IPR013656">
    <property type="entry name" value="PAS_4"/>
</dbReference>
<protein>
    <submittedName>
        <fullName evidence="6">EAL domain-containing protein</fullName>
    </submittedName>
</protein>
<dbReference type="CDD" id="cd00130">
    <property type="entry name" value="PAS"/>
    <property type="match status" value="2"/>
</dbReference>
<dbReference type="CDD" id="cd01948">
    <property type="entry name" value="EAL"/>
    <property type="match status" value="1"/>
</dbReference>
<dbReference type="InterPro" id="IPR001610">
    <property type="entry name" value="PAC"/>
</dbReference>